<evidence type="ECO:0000256" key="1">
    <source>
        <dbReference type="SAM" id="SignalP"/>
    </source>
</evidence>
<organism evidence="2 3">
    <name type="scientific">Rosa chinensis</name>
    <name type="common">China rose</name>
    <dbReference type="NCBI Taxonomy" id="74649"/>
    <lineage>
        <taxon>Eukaryota</taxon>
        <taxon>Viridiplantae</taxon>
        <taxon>Streptophyta</taxon>
        <taxon>Embryophyta</taxon>
        <taxon>Tracheophyta</taxon>
        <taxon>Spermatophyta</taxon>
        <taxon>Magnoliopsida</taxon>
        <taxon>eudicotyledons</taxon>
        <taxon>Gunneridae</taxon>
        <taxon>Pentapetalae</taxon>
        <taxon>rosids</taxon>
        <taxon>fabids</taxon>
        <taxon>Rosales</taxon>
        <taxon>Rosaceae</taxon>
        <taxon>Rosoideae</taxon>
        <taxon>Rosoideae incertae sedis</taxon>
        <taxon>Rosa</taxon>
    </lineage>
</organism>
<accession>A0A2P6S3P6</accession>
<feature type="signal peptide" evidence="1">
    <location>
        <begin position="1"/>
        <end position="20"/>
    </location>
</feature>
<gene>
    <name evidence="2" type="ORF">RchiOBHm_Chr2g0165071</name>
</gene>
<dbReference type="AlphaFoldDB" id="A0A2P6S3P6"/>
<comment type="caution">
    <text evidence="2">The sequence shown here is derived from an EMBL/GenBank/DDBJ whole genome shotgun (WGS) entry which is preliminary data.</text>
</comment>
<evidence type="ECO:0000313" key="2">
    <source>
        <dbReference type="EMBL" id="PRQ53304.1"/>
    </source>
</evidence>
<proteinExistence type="predicted"/>
<keyword evidence="1" id="KW-0732">Signal</keyword>
<dbReference type="Gramene" id="PRQ53304">
    <property type="protein sequence ID" value="PRQ53304"/>
    <property type="gene ID" value="RchiOBHm_Chr2g0165071"/>
</dbReference>
<sequence length="67" mass="7901">MYLLFCQIILILQRNLITYSTLSSRSSLVQQSPRTHRNLYHAILPVLLSQTSGKIRRDFERKERSPI</sequence>
<name>A0A2P6S3P6_ROSCH</name>
<evidence type="ECO:0000313" key="3">
    <source>
        <dbReference type="Proteomes" id="UP000238479"/>
    </source>
</evidence>
<keyword evidence="3" id="KW-1185">Reference proteome</keyword>
<dbReference type="EMBL" id="PDCK01000040">
    <property type="protein sequence ID" value="PRQ53304.1"/>
    <property type="molecule type" value="Genomic_DNA"/>
</dbReference>
<dbReference type="Proteomes" id="UP000238479">
    <property type="component" value="Chromosome 2"/>
</dbReference>
<feature type="chain" id="PRO_5015108701" evidence="1">
    <location>
        <begin position="21"/>
        <end position="67"/>
    </location>
</feature>
<protein>
    <submittedName>
        <fullName evidence="2">Uncharacterized protein</fullName>
    </submittedName>
</protein>
<reference evidence="2 3" key="1">
    <citation type="journal article" date="2018" name="Nat. Genet.">
        <title>The Rosa genome provides new insights in the design of modern roses.</title>
        <authorList>
            <person name="Bendahmane M."/>
        </authorList>
    </citation>
    <scope>NUCLEOTIDE SEQUENCE [LARGE SCALE GENOMIC DNA]</scope>
    <source>
        <strain evidence="3">cv. Old Blush</strain>
    </source>
</reference>